<feature type="compositionally biased region" description="Basic and acidic residues" evidence="1">
    <location>
        <begin position="1"/>
        <end position="18"/>
    </location>
</feature>
<dbReference type="AlphaFoldDB" id="A0A0A9EV00"/>
<dbReference type="EMBL" id="GBRH01193346">
    <property type="protein sequence ID" value="JAE04550.1"/>
    <property type="molecule type" value="Transcribed_RNA"/>
</dbReference>
<reference evidence="2" key="2">
    <citation type="journal article" date="2015" name="Data Brief">
        <title>Shoot transcriptome of the giant reed, Arundo donax.</title>
        <authorList>
            <person name="Barrero R.A."/>
            <person name="Guerrero F.D."/>
            <person name="Moolhuijzen P."/>
            <person name="Goolsby J.A."/>
            <person name="Tidwell J."/>
            <person name="Bellgard S.E."/>
            <person name="Bellgard M.I."/>
        </authorList>
    </citation>
    <scope>NUCLEOTIDE SEQUENCE</scope>
    <source>
        <tissue evidence="2">Shoot tissue taken approximately 20 cm above the soil surface</tissue>
    </source>
</reference>
<accession>A0A0A9EV00</accession>
<proteinExistence type="predicted"/>
<organism evidence="2">
    <name type="scientific">Arundo donax</name>
    <name type="common">Giant reed</name>
    <name type="synonym">Donax arundinaceus</name>
    <dbReference type="NCBI Taxonomy" id="35708"/>
    <lineage>
        <taxon>Eukaryota</taxon>
        <taxon>Viridiplantae</taxon>
        <taxon>Streptophyta</taxon>
        <taxon>Embryophyta</taxon>
        <taxon>Tracheophyta</taxon>
        <taxon>Spermatophyta</taxon>
        <taxon>Magnoliopsida</taxon>
        <taxon>Liliopsida</taxon>
        <taxon>Poales</taxon>
        <taxon>Poaceae</taxon>
        <taxon>PACMAD clade</taxon>
        <taxon>Arundinoideae</taxon>
        <taxon>Arundineae</taxon>
        <taxon>Arundo</taxon>
    </lineage>
</organism>
<evidence type="ECO:0000313" key="2">
    <source>
        <dbReference type="EMBL" id="JAE04550.1"/>
    </source>
</evidence>
<feature type="region of interest" description="Disordered" evidence="1">
    <location>
        <begin position="1"/>
        <end position="23"/>
    </location>
</feature>
<protein>
    <submittedName>
        <fullName evidence="2">Uncharacterized protein</fullName>
    </submittedName>
</protein>
<evidence type="ECO:0000256" key="1">
    <source>
        <dbReference type="SAM" id="MobiDB-lite"/>
    </source>
</evidence>
<reference evidence="2" key="1">
    <citation type="submission" date="2014-09" db="EMBL/GenBank/DDBJ databases">
        <authorList>
            <person name="Magalhaes I.L.F."/>
            <person name="Oliveira U."/>
            <person name="Santos F.R."/>
            <person name="Vidigal T.H.D.A."/>
            <person name="Brescovit A.D."/>
            <person name="Santos A.J."/>
        </authorList>
    </citation>
    <scope>NUCLEOTIDE SEQUENCE</scope>
    <source>
        <tissue evidence="2">Shoot tissue taken approximately 20 cm above the soil surface</tissue>
    </source>
</reference>
<sequence length="37" mass="4230">MTSLSDHDSLPLLKEHSPLQHPCLQTHCPVQKLQRPN</sequence>
<name>A0A0A9EV00_ARUDO</name>